<dbReference type="EMBL" id="JAOEEO010000001">
    <property type="protein sequence ID" value="MDH0563219.1"/>
    <property type="molecule type" value="Genomic_DNA"/>
</dbReference>
<accession>A0AA42I6L5</accession>
<evidence type="ECO:0000313" key="1">
    <source>
        <dbReference type="EMBL" id="MDH0563219.1"/>
    </source>
</evidence>
<dbReference type="AlphaFoldDB" id="A0AA42I6L5"/>
<sequence length="63" mass="7701">MSAKDNQLIGSKPHYNSEYVLDSMMDIDEWERDSAKHHKHLSERRKSRLQHERKKKCVWMMDE</sequence>
<comment type="caution">
    <text evidence="1">The sequence shown here is derived from an EMBL/GenBank/DDBJ whole genome shotgun (WGS) entry which is preliminary data.</text>
</comment>
<organism evidence="1 2">
    <name type="scientific">Acinetobacter courvalinii</name>
    <dbReference type="NCBI Taxonomy" id="280147"/>
    <lineage>
        <taxon>Bacteria</taxon>
        <taxon>Pseudomonadati</taxon>
        <taxon>Pseudomonadota</taxon>
        <taxon>Gammaproteobacteria</taxon>
        <taxon>Moraxellales</taxon>
        <taxon>Moraxellaceae</taxon>
        <taxon>Acinetobacter</taxon>
    </lineage>
</organism>
<evidence type="ECO:0000313" key="2">
    <source>
        <dbReference type="Proteomes" id="UP001159329"/>
    </source>
</evidence>
<protein>
    <submittedName>
        <fullName evidence="1">Uncharacterized protein</fullName>
    </submittedName>
</protein>
<dbReference type="RefSeq" id="WP_279694768.1">
    <property type="nucleotide sequence ID" value="NZ_JAOEEO010000001.1"/>
</dbReference>
<dbReference type="Proteomes" id="UP001159329">
    <property type="component" value="Unassembled WGS sequence"/>
</dbReference>
<proteinExistence type="predicted"/>
<reference evidence="1" key="1">
    <citation type="submission" date="2022-09" db="EMBL/GenBank/DDBJ databases">
        <title>Intensive care unit water sources are persistently colonized with multi-drug resistant bacteria and are the site of extensive horizontal gene transfer of antibiotic resistance genes.</title>
        <authorList>
            <person name="Diorio-Toth L."/>
        </authorList>
    </citation>
    <scope>NUCLEOTIDE SEQUENCE</scope>
    <source>
        <strain evidence="1">GD04005</strain>
    </source>
</reference>
<name>A0AA42I6L5_9GAMM</name>
<gene>
    <name evidence="1" type="ORF">N7644_05895</name>
</gene>